<gene>
    <name evidence="1" type="ORF">AFUS01_LOCUS14662</name>
</gene>
<accession>A0A8J2K117</accession>
<dbReference type="AlphaFoldDB" id="A0A8J2K117"/>
<dbReference type="Proteomes" id="UP000708208">
    <property type="component" value="Unassembled WGS sequence"/>
</dbReference>
<protein>
    <submittedName>
        <fullName evidence="1">Uncharacterized protein</fullName>
    </submittedName>
</protein>
<proteinExistence type="predicted"/>
<evidence type="ECO:0000313" key="1">
    <source>
        <dbReference type="EMBL" id="CAG7725715.1"/>
    </source>
</evidence>
<sequence length="68" mass="7603">MAPTMTFHTITTVTGYCSIPTSCTNGTVHMQITSASPYHLKDLICASTHNKKVPGMQYQYQVNPRERI</sequence>
<keyword evidence="2" id="KW-1185">Reference proteome</keyword>
<evidence type="ECO:0000313" key="2">
    <source>
        <dbReference type="Proteomes" id="UP000708208"/>
    </source>
</evidence>
<comment type="caution">
    <text evidence="1">The sequence shown here is derived from an EMBL/GenBank/DDBJ whole genome shotgun (WGS) entry which is preliminary data.</text>
</comment>
<organism evidence="1 2">
    <name type="scientific">Allacma fusca</name>
    <dbReference type="NCBI Taxonomy" id="39272"/>
    <lineage>
        <taxon>Eukaryota</taxon>
        <taxon>Metazoa</taxon>
        <taxon>Ecdysozoa</taxon>
        <taxon>Arthropoda</taxon>
        <taxon>Hexapoda</taxon>
        <taxon>Collembola</taxon>
        <taxon>Symphypleona</taxon>
        <taxon>Sminthuridae</taxon>
        <taxon>Allacma</taxon>
    </lineage>
</organism>
<reference evidence="1" key="1">
    <citation type="submission" date="2021-06" db="EMBL/GenBank/DDBJ databases">
        <authorList>
            <person name="Hodson N. C."/>
            <person name="Mongue J. A."/>
            <person name="Jaron S. K."/>
        </authorList>
    </citation>
    <scope>NUCLEOTIDE SEQUENCE</scope>
</reference>
<dbReference type="EMBL" id="CAJVCH010125943">
    <property type="protein sequence ID" value="CAG7725715.1"/>
    <property type="molecule type" value="Genomic_DNA"/>
</dbReference>
<name>A0A8J2K117_9HEXA</name>